<keyword evidence="5" id="KW-0175">Coiled coil</keyword>
<gene>
    <name evidence="8" type="primary">LOC110787984</name>
</gene>
<dbReference type="PANTHER" id="PTHR45959">
    <property type="entry name" value="BHLH TRANSCRIPTION FACTOR"/>
    <property type="match status" value="1"/>
</dbReference>
<evidence type="ECO:0000256" key="1">
    <source>
        <dbReference type="ARBA" id="ARBA00004123"/>
    </source>
</evidence>
<sequence length="204" mass="23080">MLSFAKSSNNDSQNGEQVQIMGKESSDFSNYHILAERKRREKLNQRFIALTAIIPGLKKMDKASILEEAINYVKQLEEQVKTLEEQNKTKIIESVVFVKRSRVSEQEEDELDHFSSNGALPEVEAIFYNKDVLIKIHCEKKNGVVEKLISYIENIHLVVINTSALGFGCASLHATIVAQMDVEFSMTTKDLVTHLHAALKRLMG</sequence>
<accession>A0A9R0JVQ9</accession>
<evidence type="ECO:0000256" key="4">
    <source>
        <dbReference type="ARBA" id="ARBA00023242"/>
    </source>
</evidence>
<keyword evidence="3" id="KW-0804">Transcription</keyword>
<evidence type="ECO:0000313" key="8">
    <source>
        <dbReference type="RefSeq" id="XP_021848310.2"/>
    </source>
</evidence>
<dbReference type="Pfam" id="PF00010">
    <property type="entry name" value="HLH"/>
    <property type="match status" value="1"/>
</dbReference>
<comment type="subcellular location">
    <subcellularLocation>
        <location evidence="1">Nucleus</location>
    </subcellularLocation>
</comment>
<reference evidence="8" key="2">
    <citation type="submission" date="2025-08" db="UniProtKB">
        <authorList>
            <consortium name="RefSeq"/>
        </authorList>
    </citation>
    <scope>IDENTIFICATION</scope>
    <source>
        <tissue evidence="8">Leaf</tissue>
    </source>
</reference>
<dbReference type="InterPro" id="IPR052610">
    <property type="entry name" value="bHLH_transcription_regulator"/>
</dbReference>
<organism evidence="7 8">
    <name type="scientific">Spinacia oleracea</name>
    <name type="common">Spinach</name>
    <dbReference type="NCBI Taxonomy" id="3562"/>
    <lineage>
        <taxon>Eukaryota</taxon>
        <taxon>Viridiplantae</taxon>
        <taxon>Streptophyta</taxon>
        <taxon>Embryophyta</taxon>
        <taxon>Tracheophyta</taxon>
        <taxon>Spermatophyta</taxon>
        <taxon>Magnoliopsida</taxon>
        <taxon>eudicotyledons</taxon>
        <taxon>Gunneridae</taxon>
        <taxon>Pentapetalae</taxon>
        <taxon>Caryophyllales</taxon>
        <taxon>Chenopodiaceae</taxon>
        <taxon>Chenopodioideae</taxon>
        <taxon>Anserineae</taxon>
        <taxon>Spinacia</taxon>
    </lineage>
</organism>
<proteinExistence type="predicted"/>
<dbReference type="AlphaFoldDB" id="A0A9R0JVQ9"/>
<feature type="coiled-coil region" evidence="5">
    <location>
        <begin position="66"/>
        <end position="93"/>
    </location>
</feature>
<dbReference type="Gene3D" id="4.10.280.10">
    <property type="entry name" value="Helix-loop-helix DNA-binding domain"/>
    <property type="match status" value="1"/>
</dbReference>
<dbReference type="RefSeq" id="XP_021848310.2">
    <property type="nucleotide sequence ID" value="XM_021992618.2"/>
</dbReference>
<dbReference type="KEGG" id="soe:110787984"/>
<dbReference type="SMART" id="SM00353">
    <property type="entry name" value="HLH"/>
    <property type="match status" value="1"/>
</dbReference>
<keyword evidence="4" id="KW-0539">Nucleus</keyword>
<dbReference type="GO" id="GO:0046983">
    <property type="term" value="F:protein dimerization activity"/>
    <property type="evidence" value="ECO:0007669"/>
    <property type="project" value="InterPro"/>
</dbReference>
<evidence type="ECO:0000256" key="2">
    <source>
        <dbReference type="ARBA" id="ARBA00023015"/>
    </source>
</evidence>
<evidence type="ECO:0000259" key="6">
    <source>
        <dbReference type="PROSITE" id="PS50888"/>
    </source>
</evidence>
<evidence type="ECO:0000256" key="3">
    <source>
        <dbReference type="ARBA" id="ARBA00023163"/>
    </source>
</evidence>
<dbReference type="InterPro" id="IPR011598">
    <property type="entry name" value="bHLH_dom"/>
</dbReference>
<dbReference type="GeneID" id="110787984"/>
<feature type="domain" description="BHLH" evidence="6">
    <location>
        <begin position="27"/>
        <end position="76"/>
    </location>
</feature>
<dbReference type="PROSITE" id="PS50888">
    <property type="entry name" value="BHLH"/>
    <property type="match status" value="1"/>
</dbReference>
<dbReference type="Proteomes" id="UP000813463">
    <property type="component" value="Chromosome 4"/>
</dbReference>
<evidence type="ECO:0000313" key="7">
    <source>
        <dbReference type="Proteomes" id="UP000813463"/>
    </source>
</evidence>
<dbReference type="PANTHER" id="PTHR45959:SF2">
    <property type="entry name" value="BHLH TRANSCRIPTION FACTOR"/>
    <property type="match status" value="1"/>
</dbReference>
<keyword evidence="2" id="KW-0805">Transcription regulation</keyword>
<dbReference type="SUPFAM" id="SSF47459">
    <property type="entry name" value="HLH, helix-loop-helix DNA-binding domain"/>
    <property type="match status" value="1"/>
</dbReference>
<dbReference type="InterPro" id="IPR036638">
    <property type="entry name" value="HLH_DNA-bd_sf"/>
</dbReference>
<reference evidence="7" key="1">
    <citation type="journal article" date="2021" name="Nat. Commun.">
        <title>Genomic analyses provide insights into spinach domestication and the genetic basis of agronomic traits.</title>
        <authorList>
            <person name="Cai X."/>
            <person name="Sun X."/>
            <person name="Xu C."/>
            <person name="Sun H."/>
            <person name="Wang X."/>
            <person name="Ge C."/>
            <person name="Zhang Z."/>
            <person name="Wang Q."/>
            <person name="Fei Z."/>
            <person name="Jiao C."/>
            <person name="Wang Q."/>
        </authorList>
    </citation>
    <scope>NUCLEOTIDE SEQUENCE [LARGE SCALE GENOMIC DNA]</scope>
    <source>
        <strain evidence="7">cv. Varoflay</strain>
    </source>
</reference>
<dbReference type="GO" id="GO:0005634">
    <property type="term" value="C:nucleus"/>
    <property type="evidence" value="ECO:0007669"/>
    <property type="project" value="UniProtKB-SubCell"/>
</dbReference>
<evidence type="ECO:0000256" key="5">
    <source>
        <dbReference type="SAM" id="Coils"/>
    </source>
</evidence>
<name>A0A9R0JVQ9_SPIOL</name>
<keyword evidence="7" id="KW-1185">Reference proteome</keyword>
<protein>
    <submittedName>
        <fullName evidence="8">Transcription factor bHLH19-like</fullName>
    </submittedName>
</protein>